<name>A0AAV9SIP7_9TELE</name>
<protein>
    <submittedName>
        <fullName evidence="1">Uncharacterized protein</fullName>
    </submittedName>
</protein>
<keyword evidence="2" id="KW-1185">Reference proteome</keyword>
<organism evidence="1 2">
    <name type="scientific">Crenichthys baileyi</name>
    <name type="common">White River springfish</name>
    <dbReference type="NCBI Taxonomy" id="28760"/>
    <lineage>
        <taxon>Eukaryota</taxon>
        <taxon>Metazoa</taxon>
        <taxon>Chordata</taxon>
        <taxon>Craniata</taxon>
        <taxon>Vertebrata</taxon>
        <taxon>Euteleostomi</taxon>
        <taxon>Actinopterygii</taxon>
        <taxon>Neopterygii</taxon>
        <taxon>Teleostei</taxon>
        <taxon>Neoteleostei</taxon>
        <taxon>Acanthomorphata</taxon>
        <taxon>Ovalentaria</taxon>
        <taxon>Atherinomorphae</taxon>
        <taxon>Cyprinodontiformes</taxon>
        <taxon>Goodeidae</taxon>
        <taxon>Crenichthys</taxon>
    </lineage>
</organism>
<sequence>MRRESAGLQANRGALADSASSYTIQAGRCLGVWHHSTGYQQRGVEISGIIGHTSSALVEINQGPCRLPARRNMLENMLKHSLEQGEGVADGSVAVPFSSSPGFHSSRERPYSLLILQRSALVETNVGVRYTGQLRL</sequence>
<evidence type="ECO:0000313" key="1">
    <source>
        <dbReference type="EMBL" id="KAK5621018.1"/>
    </source>
</evidence>
<accession>A0AAV9SIP7</accession>
<evidence type="ECO:0000313" key="2">
    <source>
        <dbReference type="Proteomes" id="UP001311232"/>
    </source>
</evidence>
<proteinExistence type="predicted"/>
<dbReference type="Proteomes" id="UP001311232">
    <property type="component" value="Unassembled WGS sequence"/>
</dbReference>
<dbReference type="AlphaFoldDB" id="A0AAV9SIP7"/>
<comment type="caution">
    <text evidence="1">The sequence shown here is derived from an EMBL/GenBank/DDBJ whole genome shotgun (WGS) entry which is preliminary data.</text>
</comment>
<reference evidence="1 2" key="1">
    <citation type="submission" date="2021-06" db="EMBL/GenBank/DDBJ databases">
        <authorList>
            <person name="Palmer J.M."/>
        </authorList>
    </citation>
    <scope>NUCLEOTIDE SEQUENCE [LARGE SCALE GENOMIC DNA]</scope>
    <source>
        <strain evidence="1 2">MEX-2019</strain>
        <tissue evidence="1">Muscle</tissue>
    </source>
</reference>
<gene>
    <name evidence="1" type="ORF">CRENBAI_015109</name>
</gene>
<dbReference type="EMBL" id="JAHHUM010000321">
    <property type="protein sequence ID" value="KAK5621018.1"/>
    <property type="molecule type" value="Genomic_DNA"/>
</dbReference>